<dbReference type="InterPro" id="IPR011722">
    <property type="entry name" value="Hemimethylated_DNA-bd_dom"/>
</dbReference>
<accession>A0A2A9NFA9</accession>
<dbReference type="Proteomes" id="UP000242287">
    <property type="component" value="Unassembled WGS sequence"/>
</dbReference>
<dbReference type="SUPFAM" id="SSF141255">
    <property type="entry name" value="YccV-like"/>
    <property type="match status" value="1"/>
</dbReference>
<dbReference type="Gene3D" id="1.20.1280.50">
    <property type="match status" value="1"/>
</dbReference>
<dbReference type="STRING" id="703135.A0A2A9NFA9"/>
<evidence type="ECO:0000313" key="3">
    <source>
        <dbReference type="Proteomes" id="UP000242287"/>
    </source>
</evidence>
<dbReference type="Gene3D" id="2.30.30.390">
    <property type="entry name" value="Hemimethylated DNA-binding domain"/>
    <property type="match status" value="1"/>
</dbReference>
<dbReference type="Pfam" id="PF08755">
    <property type="entry name" value="YccV-like"/>
    <property type="match status" value="1"/>
</dbReference>
<dbReference type="InterPro" id="IPR032698">
    <property type="entry name" value="SirB1_N"/>
</dbReference>
<dbReference type="NCBIfam" id="TIGR02097">
    <property type="entry name" value="yccV"/>
    <property type="match status" value="1"/>
</dbReference>
<dbReference type="SMART" id="SM00992">
    <property type="entry name" value="YccV-like"/>
    <property type="match status" value="1"/>
</dbReference>
<dbReference type="OrthoDB" id="28868at2759"/>
<dbReference type="InterPro" id="IPR036047">
    <property type="entry name" value="F-box-like_dom_sf"/>
</dbReference>
<dbReference type="Pfam" id="PF13369">
    <property type="entry name" value="Transglut_core2"/>
    <property type="match status" value="1"/>
</dbReference>
<gene>
    <name evidence="2" type="ORF">AMATHDRAFT_147095</name>
</gene>
<dbReference type="Pfam" id="PF12937">
    <property type="entry name" value="F-box-like"/>
    <property type="match status" value="1"/>
</dbReference>
<dbReference type="SUPFAM" id="SSF81383">
    <property type="entry name" value="F-box domain"/>
    <property type="match status" value="1"/>
</dbReference>
<proteinExistence type="predicted"/>
<dbReference type="InterPro" id="IPR036623">
    <property type="entry name" value="Hemimethylated_DNA-bd_sf"/>
</dbReference>
<dbReference type="InterPro" id="IPR001810">
    <property type="entry name" value="F-box_dom"/>
</dbReference>
<evidence type="ECO:0000259" key="1">
    <source>
        <dbReference type="SMART" id="SM00992"/>
    </source>
</evidence>
<sequence>MPPQLPFDVLVHIFNAVTPSRLDDTGAKTLVSCLQVNHLFRDACLNPSLWEKHYLCRYTRSVPHLELKRREAYGRNWWALYNERRSIDQVAVSCLEVMVLNRTARYEQAATLTRVSLDIWDVLDIESRCAVPSIFGDSSDDATPRPHALTRKHWAKAMADAITRATAIDVWSTVIQDNSEEEESQRAIHDEYRFEYAISALSCFFGRPLTETTARLDELANECRAFLLAEGTTLNPLSPAYDLRQLCRGICQFMQMHGFGIAEHGHFRRMLNHFPHSYISTNKRTLPISLVHIFVAVSRRIGVRASPVDFPNIVIVHVAAVKQGEEDLFINPSTPDVINCVMEIPDDIEPLVSRLLVVPEPITALLVPCEARPMLLRASRNILAAFQEDVTLEYDDGHPAMLAAITIQLLLQVEPRFLIGLMAAIDIRPLDCVTLFLNKLSRFLSPGHRSLLERICDSILTSEADLAAFRGCRMDGMNVKYFVGMIFKHVRFDYLGCIIGWDFTCKASEDWMRRMKIDELDRGRNQPFYLIYADDGSQRYVAEENITCINPSINDVQGLFSVIPILPRYFEDAELNGTENGWMRGRFLLSPDSLTAYPDDDEVGAIWVRDGILPY</sequence>
<dbReference type="PANTHER" id="PTHR31350">
    <property type="entry name" value="SI:DKEY-261L7.2"/>
    <property type="match status" value="1"/>
</dbReference>
<organism evidence="2 3">
    <name type="scientific">Amanita thiersii Skay4041</name>
    <dbReference type="NCBI Taxonomy" id="703135"/>
    <lineage>
        <taxon>Eukaryota</taxon>
        <taxon>Fungi</taxon>
        <taxon>Dikarya</taxon>
        <taxon>Basidiomycota</taxon>
        <taxon>Agaricomycotina</taxon>
        <taxon>Agaricomycetes</taxon>
        <taxon>Agaricomycetidae</taxon>
        <taxon>Agaricales</taxon>
        <taxon>Pluteineae</taxon>
        <taxon>Amanitaceae</taxon>
        <taxon>Amanita</taxon>
    </lineage>
</organism>
<dbReference type="EMBL" id="KZ302022">
    <property type="protein sequence ID" value="PFH49695.1"/>
    <property type="molecule type" value="Genomic_DNA"/>
</dbReference>
<dbReference type="PANTHER" id="PTHR31350:SF27">
    <property type="entry name" value="HEMIMETHYLATED DNA-BINDING DOMAIN-CONTAINING PROTEIN"/>
    <property type="match status" value="1"/>
</dbReference>
<keyword evidence="3" id="KW-1185">Reference proteome</keyword>
<dbReference type="AlphaFoldDB" id="A0A2A9NFA9"/>
<feature type="domain" description="Hemimethylated DNA-binding" evidence="1">
    <location>
        <begin position="478"/>
        <end position="572"/>
    </location>
</feature>
<reference evidence="2 3" key="1">
    <citation type="submission" date="2014-02" db="EMBL/GenBank/DDBJ databases">
        <title>Transposable element dynamics among asymbiotic and ectomycorrhizal Amanita fungi.</title>
        <authorList>
            <consortium name="DOE Joint Genome Institute"/>
            <person name="Hess J."/>
            <person name="Skrede I."/>
            <person name="Wolfe B."/>
            <person name="LaButti K."/>
            <person name="Ohm R.A."/>
            <person name="Grigoriev I.V."/>
            <person name="Pringle A."/>
        </authorList>
    </citation>
    <scope>NUCLEOTIDE SEQUENCE [LARGE SCALE GENOMIC DNA]</scope>
    <source>
        <strain evidence="2 3">SKay4041</strain>
    </source>
</reference>
<dbReference type="GO" id="GO:0003677">
    <property type="term" value="F:DNA binding"/>
    <property type="evidence" value="ECO:0007669"/>
    <property type="project" value="InterPro"/>
</dbReference>
<name>A0A2A9NFA9_9AGAR</name>
<evidence type="ECO:0000313" key="2">
    <source>
        <dbReference type="EMBL" id="PFH49695.1"/>
    </source>
</evidence>
<protein>
    <recommendedName>
        <fullName evidence="1">Hemimethylated DNA-binding domain-containing protein</fullName>
    </recommendedName>
</protein>